<dbReference type="Proteomes" id="UP000010420">
    <property type="component" value="Unassembled WGS sequence"/>
</dbReference>
<evidence type="ECO:0000313" key="2">
    <source>
        <dbReference type="Proteomes" id="UP000010420"/>
    </source>
</evidence>
<reference evidence="1 2" key="1">
    <citation type="submission" date="2012-05" db="EMBL/GenBank/DDBJ databases">
        <authorList>
            <person name="Weinstock G."/>
            <person name="Sodergren E."/>
            <person name="Lobos E.A."/>
            <person name="Fulton L."/>
            <person name="Fulton R."/>
            <person name="Courtney L."/>
            <person name="Fronick C."/>
            <person name="O'Laughlin M."/>
            <person name="Godfrey J."/>
            <person name="Wilson R.M."/>
            <person name="Miner T."/>
            <person name="Farmer C."/>
            <person name="Delehaunty K."/>
            <person name="Cordes M."/>
            <person name="Minx P."/>
            <person name="Tomlinson C."/>
            <person name="Chen J."/>
            <person name="Wollam A."/>
            <person name="Pepin K.H."/>
            <person name="Bhonagiri V."/>
            <person name="Zhang X."/>
            <person name="Suruliraj S."/>
            <person name="Warren W."/>
            <person name="Mitreva M."/>
            <person name="Mardis E.R."/>
            <person name="Wilson R.K."/>
        </authorList>
    </citation>
    <scope>NUCLEOTIDE SEQUENCE [LARGE SCALE GENOMIC DNA]</scope>
    <source>
        <strain evidence="1 2">DSM 1785</strain>
    </source>
</reference>
<comment type="caution">
    <text evidence="1">The sequence shown here is derived from an EMBL/GenBank/DDBJ whole genome shotgun (WGS) entry which is preliminary data.</text>
</comment>
<accession>L1Q6T5</accession>
<sequence>MELSPKGINIQNIEPCYKLINELDLDIVQYNFDVIIEKCYRKL</sequence>
<dbReference type="STRING" id="545697.HMPREF0216_02967"/>
<dbReference type="RefSeq" id="WP_005215372.1">
    <property type="nucleotide sequence ID" value="NZ_KB291697.1"/>
</dbReference>
<dbReference type="AlphaFoldDB" id="L1Q6T5"/>
<dbReference type="HOGENOM" id="CLU_3231731_0_0_9"/>
<keyword evidence="2" id="KW-1185">Reference proteome</keyword>
<dbReference type="PATRIC" id="fig|545697.3.peg.2915"/>
<proteinExistence type="predicted"/>
<gene>
    <name evidence="1" type="ORF">HMPREF0216_02967</name>
</gene>
<organism evidence="1 2">
    <name type="scientific">Clostridium celatum DSM 1785</name>
    <dbReference type="NCBI Taxonomy" id="545697"/>
    <lineage>
        <taxon>Bacteria</taxon>
        <taxon>Bacillati</taxon>
        <taxon>Bacillota</taxon>
        <taxon>Clostridia</taxon>
        <taxon>Eubacteriales</taxon>
        <taxon>Clostridiaceae</taxon>
        <taxon>Clostridium</taxon>
    </lineage>
</organism>
<dbReference type="EMBL" id="AMEZ01000109">
    <property type="protein sequence ID" value="EKY23297.1"/>
    <property type="molecule type" value="Genomic_DNA"/>
</dbReference>
<protein>
    <submittedName>
        <fullName evidence="1">Uncharacterized protein</fullName>
    </submittedName>
</protein>
<name>L1Q6T5_9CLOT</name>
<evidence type="ECO:0000313" key="1">
    <source>
        <dbReference type="EMBL" id="EKY23297.1"/>
    </source>
</evidence>